<evidence type="ECO:0000256" key="1">
    <source>
        <dbReference type="SAM" id="MobiDB-lite"/>
    </source>
</evidence>
<name>A0A9Q1QTQ5_9CARY</name>
<organism evidence="2 3">
    <name type="scientific">Carnegiea gigantea</name>
    <dbReference type="NCBI Taxonomy" id="171969"/>
    <lineage>
        <taxon>Eukaryota</taxon>
        <taxon>Viridiplantae</taxon>
        <taxon>Streptophyta</taxon>
        <taxon>Embryophyta</taxon>
        <taxon>Tracheophyta</taxon>
        <taxon>Spermatophyta</taxon>
        <taxon>Magnoliopsida</taxon>
        <taxon>eudicotyledons</taxon>
        <taxon>Gunneridae</taxon>
        <taxon>Pentapetalae</taxon>
        <taxon>Caryophyllales</taxon>
        <taxon>Cactineae</taxon>
        <taxon>Cactaceae</taxon>
        <taxon>Cactoideae</taxon>
        <taxon>Echinocereeae</taxon>
        <taxon>Carnegiea</taxon>
    </lineage>
</organism>
<protein>
    <submittedName>
        <fullName evidence="2">Uncharacterized protein</fullName>
    </submittedName>
</protein>
<dbReference type="Proteomes" id="UP001153076">
    <property type="component" value="Unassembled WGS sequence"/>
</dbReference>
<comment type="caution">
    <text evidence="2">The sequence shown here is derived from an EMBL/GenBank/DDBJ whole genome shotgun (WGS) entry which is preliminary data.</text>
</comment>
<feature type="compositionally biased region" description="Basic and acidic residues" evidence="1">
    <location>
        <begin position="135"/>
        <end position="148"/>
    </location>
</feature>
<dbReference type="EMBL" id="JAKOGI010000001">
    <property type="protein sequence ID" value="KAJ8453226.1"/>
    <property type="molecule type" value="Genomic_DNA"/>
</dbReference>
<gene>
    <name evidence="2" type="ORF">Cgig2_008110</name>
</gene>
<evidence type="ECO:0000313" key="2">
    <source>
        <dbReference type="EMBL" id="KAJ8453226.1"/>
    </source>
</evidence>
<sequence length="224" mass="25257">MLDCWFPHCAISHLTALQRLAKAVTPFSRSNGDWGRGKQLREGRMWSFLIISVKDSAQRVADEQRPTGSGDCFLLGLPDAPTLQSSVSCWMWPVASGYSYGFVGVGRCVSEGRVMLCAACFWHHASGTIGGEASSDDRKAQDRNRNESRQQGPCIGKKYGFYASYLMSEETFIITLCCMKTIVLKSHLQRNTERKDWMLGFEKPYVNKLISVEAFPLYRTSWKT</sequence>
<proteinExistence type="predicted"/>
<reference evidence="2" key="1">
    <citation type="submission" date="2022-04" db="EMBL/GenBank/DDBJ databases">
        <title>Carnegiea gigantea Genome sequencing and assembly v2.</title>
        <authorList>
            <person name="Copetti D."/>
            <person name="Sanderson M.J."/>
            <person name="Burquez A."/>
            <person name="Wojciechowski M.F."/>
        </authorList>
    </citation>
    <scope>NUCLEOTIDE SEQUENCE</scope>
    <source>
        <strain evidence="2">SGP5-SGP5p</strain>
        <tissue evidence="2">Aerial part</tissue>
    </source>
</reference>
<accession>A0A9Q1QTQ5</accession>
<evidence type="ECO:0000313" key="3">
    <source>
        <dbReference type="Proteomes" id="UP001153076"/>
    </source>
</evidence>
<dbReference type="AlphaFoldDB" id="A0A9Q1QTQ5"/>
<feature type="region of interest" description="Disordered" evidence="1">
    <location>
        <begin position="130"/>
        <end position="151"/>
    </location>
</feature>
<keyword evidence="3" id="KW-1185">Reference proteome</keyword>